<dbReference type="SUPFAM" id="SSF56801">
    <property type="entry name" value="Acetyl-CoA synthetase-like"/>
    <property type="match status" value="1"/>
</dbReference>
<dbReference type="Gene3D" id="2.30.38.10">
    <property type="entry name" value="Luciferase, Domain 3"/>
    <property type="match status" value="1"/>
</dbReference>
<dbReference type="PANTHER" id="PTHR24096">
    <property type="entry name" value="LONG-CHAIN-FATTY-ACID--COA LIGASE"/>
    <property type="match status" value="1"/>
</dbReference>
<evidence type="ECO:0000259" key="3">
    <source>
        <dbReference type="Pfam" id="PF00501"/>
    </source>
</evidence>
<dbReference type="Gene3D" id="3.30.300.30">
    <property type="match status" value="1"/>
</dbReference>
<dbReference type="STRING" id="542762.A0A4S4DJ40"/>
<dbReference type="GO" id="GO:0016405">
    <property type="term" value="F:CoA-ligase activity"/>
    <property type="evidence" value="ECO:0007669"/>
    <property type="project" value="TreeGrafter"/>
</dbReference>
<name>A0A4S4DJ40_CAMSN</name>
<evidence type="ECO:0000313" key="6">
    <source>
        <dbReference type="Proteomes" id="UP000306102"/>
    </source>
</evidence>
<dbReference type="InterPro" id="IPR045851">
    <property type="entry name" value="AMP-bd_C_sf"/>
</dbReference>
<comment type="similarity">
    <text evidence="1">Belongs to the ATP-dependent AMP-binding enzyme family.</text>
</comment>
<dbReference type="EMBL" id="SDRB02011188">
    <property type="protein sequence ID" value="THG02464.1"/>
    <property type="molecule type" value="Genomic_DNA"/>
</dbReference>
<dbReference type="Pfam" id="PF13193">
    <property type="entry name" value="AMP-binding_C"/>
    <property type="match status" value="1"/>
</dbReference>
<gene>
    <name evidence="5" type="ORF">TEA_022434</name>
</gene>
<proteinExistence type="inferred from homology"/>
<feature type="domain" description="AMP-dependent synthetase/ligase" evidence="3">
    <location>
        <begin position="4"/>
        <end position="131"/>
    </location>
</feature>
<reference evidence="5 6" key="1">
    <citation type="journal article" date="2018" name="Proc. Natl. Acad. Sci. U.S.A.">
        <title>Draft genome sequence of Camellia sinensis var. sinensis provides insights into the evolution of the tea genome and tea quality.</title>
        <authorList>
            <person name="Wei C."/>
            <person name="Yang H."/>
            <person name="Wang S."/>
            <person name="Zhao J."/>
            <person name="Liu C."/>
            <person name="Gao L."/>
            <person name="Xia E."/>
            <person name="Lu Y."/>
            <person name="Tai Y."/>
            <person name="She G."/>
            <person name="Sun J."/>
            <person name="Cao H."/>
            <person name="Tong W."/>
            <person name="Gao Q."/>
            <person name="Li Y."/>
            <person name="Deng W."/>
            <person name="Jiang X."/>
            <person name="Wang W."/>
            <person name="Chen Q."/>
            <person name="Zhang S."/>
            <person name="Li H."/>
            <person name="Wu J."/>
            <person name="Wang P."/>
            <person name="Li P."/>
            <person name="Shi C."/>
            <person name="Zheng F."/>
            <person name="Jian J."/>
            <person name="Huang B."/>
            <person name="Shan D."/>
            <person name="Shi M."/>
            <person name="Fang C."/>
            <person name="Yue Y."/>
            <person name="Li F."/>
            <person name="Li D."/>
            <person name="Wei S."/>
            <person name="Han B."/>
            <person name="Jiang C."/>
            <person name="Yin Y."/>
            <person name="Xia T."/>
            <person name="Zhang Z."/>
            <person name="Bennetzen J.L."/>
            <person name="Zhao S."/>
            <person name="Wan X."/>
        </authorList>
    </citation>
    <scope>NUCLEOTIDE SEQUENCE [LARGE SCALE GENOMIC DNA]</scope>
    <source>
        <strain evidence="6">cv. Shuchazao</strain>
        <tissue evidence="5">Leaf</tissue>
    </source>
</reference>
<dbReference type="InterPro" id="IPR000873">
    <property type="entry name" value="AMP-dep_synth/lig_dom"/>
</dbReference>
<evidence type="ECO:0000256" key="2">
    <source>
        <dbReference type="ARBA" id="ARBA00022598"/>
    </source>
</evidence>
<keyword evidence="6" id="KW-1185">Reference proteome</keyword>
<dbReference type="FunFam" id="3.30.300.30:FF:000007">
    <property type="entry name" value="4-coumarate--CoA ligase 2"/>
    <property type="match status" value="1"/>
</dbReference>
<dbReference type="AlphaFoldDB" id="A0A4S4DJ40"/>
<organism evidence="5 6">
    <name type="scientific">Camellia sinensis var. sinensis</name>
    <name type="common">China tea</name>
    <dbReference type="NCBI Taxonomy" id="542762"/>
    <lineage>
        <taxon>Eukaryota</taxon>
        <taxon>Viridiplantae</taxon>
        <taxon>Streptophyta</taxon>
        <taxon>Embryophyta</taxon>
        <taxon>Tracheophyta</taxon>
        <taxon>Spermatophyta</taxon>
        <taxon>Magnoliopsida</taxon>
        <taxon>eudicotyledons</taxon>
        <taxon>Gunneridae</taxon>
        <taxon>Pentapetalae</taxon>
        <taxon>asterids</taxon>
        <taxon>Ericales</taxon>
        <taxon>Theaceae</taxon>
        <taxon>Camellia</taxon>
    </lineage>
</organism>
<feature type="domain" description="AMP-binding enzyme C-terminal" evidence="4">
    <location>
        <begin position="135"/>
        <end position="210"/>
    </location>
</feature>
<keyword evidence="2" id="KW-0436">Ligase</keyword>
<dbReference type="Proteomes" id="UP000306102">
    <property type="component" value="Unassembled WGS sequence"/>
</dbReference>
<dbReference type="Gene3D" id="3.40.50.980">
    <property type="match status" value="1"/>
</dbReference>
<dbReference type="PANTHER" id="PTHR24096:SF160">
    <property type="entry name" value="4-COUMARATE--COA LIGASE-LIKE 9"/>
    <property type="match status" value="1"/>
</dbReference>
<sequence>MERFDLRKMMRAVEEFRVTNAVTALPMVVAMMKEDVNLRSLEGVRCGGSLLAKEVIAAFKAKFPFVRLLQGYGLTESTGTAFQAVTPEECERWGSVGRLLGNCQAKIVDPHTGIALPPCNRGELWIRGPMVPPAELEQLLQSHPEIVDAAVVPYPDEEVGQVPMAFVVRHPQSNLNEAQVMDFVAKQVAPYKKIRRVAFVNSIPKSPAGKILRKELRKITIPPTFSKL</sequence>
<comment type="caution">
    <text evidence="5">The sequence shown here is derived from an EMBL/GenBank/DDBJ whole genome shotgun (WGS) entry which is preliminary data.</text>
</comment>
<protein>
    <recommendedName>
        <fullName evidence="7">4-coumarate--CoA ligase</fullName>
    </recommendedName>
</protein>
<evidence type="ECO:0000313" key="5">
    <source>
        <dbReference type="EMBL" id="THG02464.1"/>
    </source>
</evidence>
<accession>A0A4S4DJ40</accession>
<dbReference type="InterPro" id="IPR025110">
    <property type="entry name" value="AMP-bd_C"/>
</dbReference>
<evidence type="ECO:0008006" key="7">
    <source>
        <dbReference type="Google" id="ProtNLM"/>
    </source>
</evidence>
<evidence type="ECO:0000259" key="4">
    <source>
        <dbReference type="Pfam" id="PF13193"/>
    </source>
</evidence>
<dbReference type="Pfam" id="PF00501">
    <property type="entry name" value="AMP-binding"/>
    <property type="match status" value="1"/>
</dbReference>
<evidence type="ECO:0000256" key="1">
    <source>
        <dbReference type="ARBA" id="ARBA00006432"/>
    </source>
</evidence>